<dbReference type="InterPro" id="IPR001492">
    <property type="entry name" value="Flagellin"/>
</dbReference>
<evidence type="ECO:0000259" key="4">
    <source>
        <dbReference type="Pfam" id="PF00669"/>
    </source>
</evidence>
<keyword evidence="6" id="KW-0969">Cilium</keyword>
<dbReference type="Gene3D" id="1.20.1330.10">
    <property type="entry name" value="f41 fragment of flagellin, N-terminal domain"/>
    <property type="match status" value="1"/>
</dbReference>
<protein>
    <recommendedName>
        <fullName evidence="3">Flagellin</fullName>
    </recommendedName>
</protein>
<dbReference type="PANTHER" id="PTHR42792:SF2">
    <property type="entry name" value="FLAGELLIN"/>
    <property type="match status" value="1"/>
</dbReference>
<organism evidence="6 7">
    <name type="scientific">Peteryoungia aggregata LMG 23059</name>
    <dbReference type="NCBI Taxonomy" id="1368425"/>
    <lineage>
        <taxon>Bacteria</taxon>
        <taxon>Pseudomonadati</taxon>
        <taxon>Pseudomonadota</taxon>
        <taxon>Alphaproteobacteria</taxon>
        <taxon>Hyphomicrobiales</taxon>
        <taxon>Rhizobiaceae</taxon>
        <taxon>Peteryoungia</taxon>
    </lineage>
</organism>
<keyword evidence="3" id="KW-0964">Secreted</keyword>
<feature type="domain" description="Flagellin N-terminal" evidence="4">
    <location>
        <begin position="4"/>
        <end position="138"/>
    </location>
</feature>
<gene>
    <name evidence="6" type="ORF">J2045_000809</name>
</gene>
<keyword evidence="6" id="KW-0966">Cell projection</keyword>
<dbReference type="PRINTS" id="PR00207">
    <property type="entry name" value="FLAGELLIN"/>
</dbReference>
<keyword evidence="7" id="KW-1185">Reference proteome</keyword>
<dbReference type="Pfam" id="PF00700">
    <property type="entry name" value="Flagellin_C"/>
    <property type="match status" value="1"/>
</dbReference>
<feature type="domain" description="Flagellin C-terminal" evidence="5">
    <location>
        <begin position="233"/>
        <end position="318"/>
    </location>
</feature>
<accession>A0ABU0G4W3</accession>
<dbReference type="PANTHER" id="PTHR42792">
    <property type="entry name" value="FLAGELLIN"/>
    <property type="match status" value="1"/>
</dbReference>
<dbReference type="RefSeq" id="WP_307369672.1">
    <property type="nucleotide sequence ID" value="NZ_JAUSUW010000002.1"/>
</dbReference>
<evidence type="ECO:0000313" key="7">
    <source>
        <dbReference type="Proteomes" id="UP001238496"/>
    </source>
</evidence>
<comment type="function">
    <text evidence="3">Flagellin is the subunit protein which polymerizes to form the filaments of bacterial flagella.</text>
</comment>
<dbReference type="EMBL" id="JAUSUW010000002">
    <property type="protein sequence ID" value="MDQ0419796.1"/>
    <property type="molecule type" value="Genomic_DNA"/>
</dbReference>
<proteinExistence type="inferred from homology"/>
<reference evidence="6 7" key="1">
    <citation type="submission" date="2023-07" db="EMBL/GenBank/DDBJ databases">
        <title>Genomic Encyclopedia of Type Strains, Phase IV (KMG-IV): sequencing the most valuable type-strain genomes for metagenomic binning, comparative biology and taxonomic classification.</title>
        <authorList>
            <person name="Goeker M."/>
        </authorList>
    </citation>
    <scope>NUCLEOTIDE SEQUENCE [LARGE SCALE GENOMIC DNA]</scope>
    <source>
        <strain evidence="6 7">DSM 1111</strain>
    </source>
</reference>
<evidence type="ECO:0000259" key="5">
    <source>
        <dbReference type="Pfam" id="PF00700"/>
    </source>
</evidence>
<name>A0ABU0G4W3_9HYPH</name>
<dbReference type="InterPro" id="IPR046358">
    <property type="entry name" value="Flagellin_C"/>
</dbReference>
<dbReference type="Pfam" id="PF00669">
    <property type="entry name" value="Flagellin_N"/>
    <property type="match status" value="1"/>
</dbReference>
<comment type="similarity">
    <text evidence="1 3">Belongs to the bacterial flagellin family.</text>
</comment>
<comment type="caution">
    <text evidence="6">The sequence shown here is derived from an EMBL/GenBank/DDBJ whole genome shotgun (WGS) entry which is preliminary data.</text>
</comment>
<comment type="subcellular location">
    <subcellularLocation>
        <location evidence="3">Secreted</location>
    </subcellularLocation>
    <subcellularLocation>
        <location evidence="3">Bacterial flagellum</location>
    </subcellularLocation>
</comment>
<evidence type="ECO:0000256" key="1">
    <source>
        <dbReference type="ARBA" id="ARBA00005709"/>
    </source>
</evidence>
<dbReference type="SUPFAM" id="SSF64518">
    <property type="entry name" value="Phase 1 flagellin"/>
    <property type="match status" value="1"/>
</dbReference>
<evidence type="ECO:0000256" key="2">
    <source>
        <dbReference type="ARBA" id="ARBA00023143"/>
    </source>
</evidence>
<sequence length="320" mass="34106">MTSIMTNAAAMAALQTLRSIDTNLETTQRRVSSGYRVETAADNAGYWSIATTMRSDNAALSTVSDALGLGAATVDTAYTALDNVVDVMSTIKAKLVAASEPGVDKNKINEEMTQLKNQLISAAQSASFSGENWLYNTNAAPLGTKQVVSSFVRGADGSVQVTTLDFNTEESVLIDIQDASQGFLTKAIDADVLRNTGTGAREYFLLDMGAPPAGATEIAIDTTTDKEQLDDMIAVVDNVIQQLTDAAATLGAITSRIEMQDNFVSNLMDVIDKGIGRLVDADMNEESTRLKALQTQQQLGIQALSIANTSAEKLLTLFQR</sequence>
<dbReference type="Proteomes" id="UP001238496">
    <property type="component" value="Unassembled WGS sequence"/>
</dbReference>
<dbReference type="InterPro" id="IPR001029">
    <property type="entry name" value="Flagellin_N"/>
</dbReference>
<evidence type="ECO:0000313" key="6">
    <source>
        <dbReference type="EMBL" id="MDQ0419796.1"/>
    </source>
</evidence>
<dbReference type="NCBIfam" id="NF009329">
    <property type="entry name" value="PRK12687.1"/>
    <property type="match status" value="1"/>
</dbReference>
<keyword evidence="6" id="KW-0282">Flagellum</keyword>
<evidence type="ECO:0000256" key="3">
    <source>
        <dbReference type="RuleBase" id="RU362073"/>
    </source>
</evidence>
<keyword evidence="2 3" id="KW-0975">Bacterial flagellum</keyword>